<accession>A0A917V354</accession>
<dbReference type="RefSeq" id="WP_188910918.1">
    <property type="nucleotide sequence ID" value="NZ_BMMF01000003.1"/>
</dbReference>
<dbReference type="EMBL" id="BMMF01000003">
    <property type="protein sequence ID" value="GGK28168.1"/>
    <property type="molecule type" value="Genomic_DNA"/>
</dbReference>
<evidence type="ECO:0000313" key="3">
    <source>
        <dbReference type="Proteomes" id="UP000600449"/>
    </source>
</evidence>
<keyword evidence="1" id="KW-1133">Transmembrane helix</keyword>
<sequence length="47" mass="4901">MRHLLTIGAAGIGGWWVANADLSDAVTTLAVGGVFVATMIWALMRDA</sequence>
<protein>
    <submittedName>
        <fullName evidence="2">Uncharacterized protein</fullName>
    </submittedName>
</protein>
<proteinExistence type="predicted"/>
<gene>
    <name evidence="2" type="ORF">GCM10011322_13350</name>
</gene>
<organism evidence="2 3">
    <name type="scientific">Salinarimonas ramus</name>
    <dbReference type="NCBI Taxonomy" id="690164"/>
    <lineage>
        <taxon>Bacteria</taxon>
        <taxon>Pseudomonadati</taxon>
        <taxon>Pseudomonadota</taxon>
        <taxon>Alphaproteobacteria</taxon>
        <taxon>Hyphomicrobiales</taxon>
        <taxon>Salinarimonadaceae</taxon>
        <taxon>Salinarimonas</taxon>
    </lineage>
</organism>
<feature type="transmembrane region" description="Helical" evidence="1">
    <location>
        <begin position="25"/>
        <end position="44"/>
    </location>
</feature>
<keyword evidence="1" id="KW-0812">Transmembrane</keyword>
<evidence type="ECO:0000313" key="2">
    <source>
        <dbReference type="EMBL" id="GGK28168.1"/>
    </source>
</evidence>
<reference evidence="2 3" key="1">
    <citation type="journal article" date="2014" name="Int. J. Syst. Evol. Microbiol.">
        <title>Complete genome sequence of Corynebacterium casei LMG S-19264T (=DSM 44701T), isolated from a smear-ripened cheese.</title>
        <authorList>
            <consortium name="US DOE Joint Genome Institute (JGI-PGF)"/>
            <person name="Walter F."/>
            <person name="Albersmeier A."/>
            <person name="Kalinowski J."/>
            <person name="Ruckert C."/>
        </authorList>
    </citation>
    <scope>NUCLEOTIDE SEQUENCE [LARGE SCALE GENOMIC DNA]</scope>
    <source>
        <strain evidence="2 3">CGMCC 1.9161</strain>
    </source>
</reference>
<evidence type="ECO:0000256" key="1">
    <source>
        <dbReference type="SAM" id="Phobius"/>
    </source>
</evidence>
<name>A0A917V354_9HYPH</name>
<keyword evidence="3" id="KW-1185">Reference proteome</keyword>
<comment type="caution">
    <text evidence="2">The sequence shown here is derived from an EMBL/GenBank/DDBJ whole genome shotgun (WGS) entry which is preliminary data.</text>
</comment>
<dbReference type="AlphaFoldDB" id="A0A917V354"/>
<keyword evidence="1" id="KW-0472">Membrane</keyword>
<dbReference type="Proteomes" id="UP000600449">
    <property type="component" value="Unassembled WGS sequence"/>
</dbReference>